<evidence type="ECO:0000313" key="1">
    <source>
        <dbReference type="EMBL" id="UJF36573.1"/>
    </source>
</evidence>
<gene>
    <name evidence="1" type="ORF">L0M14_30765</name>
</gene>
<reference evidence="1 2" key="1">
    <citation type="journal article" date="2024" name="Int. J. Syst. Evol. Microbiol.">
        <title>Paenibacillus hexagrammi sp. nov., a novel bacterium isolated from the gut content of Hexagrammos agrammus.</title>
        <authorList>
            <person name="Jung H.K."/>
            <person name="Kim D.G."/>
            <person name="Zin H."/>
            <person name="Park J."/>
            <person name="Jung H."/>
            <person name="Kim Y.O."/>
            <person name="Kong H.J."/>
            <person name="Kim J.W."/>
            <person name="Kim Y.S."/>
        </authorList>
    </citation>
    <scope>NUCLEOTIDE SEQUENCE [LARGE SCALE GENOMIC DNA]</scope>
    <source>
        <strain evidence="1 2">YPD9-1</strain>
    </source>
</reference>
<sequence>MKRFGRGTAYKEAFIDAVNELYAVGGTVEERILAVQELTDEYVDQTGERPETVQLDRLSTWILKGYDEEKKAAKK</sequence>
<keyword evidence="1" id="KW-0614">Plasmid</keyword>
<accession>A0ABY3SRB9</accession>
<proteinExistence type="predicted"/>
<dbReference type="Proteomes" id="UP001649230">
    <property type="component" value="Plasmid pYPD9-1"/>
</dbReference>
<keyword evidence="2" id="KW-1185">Reference proteome</keyword>
<geneLocation type="plasmid" evidence="1 2">
    <name>pYPD9-1</name>
</geneLocation>
<name>A0ABY3SRB9_9BACL</name>
<protein>
    <submittedName>
        <fullName evidence="1">Uncharacterized protein</fullName>
    </submittedName>
</protein>
<evidence type="ECO:0000313" key="2">
    <source>
        <dbReference type="Proteomes" id="UP001649230"/>
    </source>
</evidence>
<dbReference type="RefSeq" id="WP_235123123.1">
    <property type="nucleotide sequence ID" value="NZ_CP090979.1"/>
</dbReference>
<dbReference type="EMBL" id="CP090979">
    <property type="protein sequence ID" value="UJF36573.1"/>
    <property type="molecule type" value="Genomic_DNA"/>
</dbReference>
<organism evidence="1 2">
    <name type="scientific">Paenibacillus hexagrammi</name>
    <dbReference type="NCBI Taxonomy" id="2908839"/>
    <lineage>
        <taxon>Bacteria</taxon>
        <taxon>Bacillati</taxon>
        <taxon>Bacillota</taxon>
        <taxon>Bacilli</taxon>
        <taxon>Bacillales</taxon>
        <taxon>Paenibacillaceae</taxon>
        <taxon>Paenibacillus</taxon>
    </lineage>
</organism>